<proteinExistence type="predicted"/>
<accession>A0A1X7UCC4</accession>
<name>A0A1X7UCC4_AMPQE</name>
<reference evidence="1" key="1">
    <citation type="submission" date="2017-05" db="UniProtKB">
        <authorList>
            <consortium name="EnsemblMetazoa"/>
        </authorList>
    </citation>
    <scope>IDENTIFICATION</scope>
</reference>
<sequence>MTDDGWNAGNNDFGNDLKHILCHWHVHRFHNKLKTTYLHRKVNRRVDCLVDVIFFIQDNFFDYKRKSLLPNIDKRGIQRHEKRNEYPNKEYYNENDRLPDPRGALSNRLPRRAIALANSEIQNANQLETRKRATYHHYSPEERAKIGQYAHLSGVAAALRFFTRKMGQSVATTTVLSIKKAYFKEKTAASQGSGAKVRQLPHKARRRPLLLVWFNYYSKNTRQWWYSEYPLAIAAAKGILMHYNPSLLLENGGYLSLTRNWALSILQRMAFVKRKSTTANIRENIEDFMKKEEFLK</sequence>
<protein>
    <submittedName>
        <fullName evidence="1">Uncharacterized protein</fullName>
    </submittedName>
</protein>
<dbReference type="EnsemblMetazoa" id="Aqu2.1.25140_001">
    <property type="protein sequence ID" value="Aqu2.1.25140_001"/>
    <property type="gene ID" value="Aqu2.1.25140"/>
</dbReference>
<evidence type="ECO:0000313" key="1">
    <source>
        <dbReference type="EnsemblMetazoa" id="Aqu2.1.25140_001"/>
    </source>
</evidence>
<organism evidence="1">
    <name type="scientific">Amphimedon queenslandica</name>
    <name type="common">Sponge</name>
    <dbReference type="NCBI Taxonomy" id="400682"/>
    <lineage>
        <taxon>Eukaryota</taxon>
        <taxon>Metazoa</taxon>
        <taxon>Porifera</taxon>
        <taxon>Demospongiae</taxon>
        <taxon>Heteroscleromorpha</taxon>
        <taxon>Haplosclerida</taxon>
        <taxon>Niphatidae</taxon>
        <taxon>Amphimedon</taxon>
    </lineage>
</organism>
<dbReference type="InParanoid" id="A0A1X7UCC4"/>
<dbReference type="AlphaFoldDB" id="A0A1X7UCC4"/>